<dbReference type="AlphaFoldDB" id="A0A645AS96"/>
<dbReference type="EMBL" id="VSSQ01013874">
    <property type="protein sequence ID" value="MPM52464.1"/>
    <property type="molecule type" value="Genomic_DNA"/>
</dbReference>
<accession>A0A645AS96</accession>
<evidence type="ECO:0000313" key="1">
    <source>
        <dbReference type="EMBL" id="MPM52464.1"/>
    </source>
</evidence>
<reference evidence="1" key="1">
    <citation type="submission" date="2019-08" db="EMBL/GenBank/DDBJ databases">
        <authorList>
            <person name="Kucharzyk K."/>
            <person name="Murdoch R.W."/>
            <person name="Higgins S."/>
            <person name="Loffler F."/>
        </authorList>
    </citation>
    <scope>NUCLEOTIDE SEQUENCE</scope>
</reference>
<proteinExistence type="predicted"/>
<gene>
    <name evidence="1" type="ORF">SDC9_99223</name>
</gene>
<sequence length="307" mass="36088">MLRFLLRELLTQDVLQQRLLSRTAIIGIDCFIFDCTLNRKIIRKIALQHLHFEVVVRFRIQQDSRALLPVPPCSPYLLHIFLQRVRHVVMDHIADVRFIDPHSEGTCGANDVQLILKELMLNGDPVFICPVGMIGFRAQICFFSDHESYRISLCFTGEVNDARRWISLQKLQEVLVFPFWRHCRDFIVNIRTVDRTFKYIQVVSIDMQGADDVAHHSRRRGRSERQRQWIAQCFPSRSQKKIIGTEIQAPLGNAVRFINHKQSERDLLELVQHNLVLQHFWRKEQKLDSIQVAQQSLSFFELQHAVQ</sequence>
<comment type="caution">
    <text evidence="1">The sequence shown here is derived from an EMBL/GenBank/DDBJ whole genome shotgun (WGS) entry which is preliminary data.</text>
</comment>
<organism evidence="1">
    <name type="scientific">bioreactor metagenome</name>
    <dbReference type="NCBI Taxonomy" id="1076179"/>
    <lineage>
        <taxon>unclassified sequences</taxon>
        <taxon>metagenomes</taxon>
        <taxon>ecological metagenomes</taxon>
    </lineage>
</organism>
<name>A0A645AS96_9ZZZZ</name>
<protein>
    <submittedName>
        <fullName evidence="1">Uncharacterized protein</fullName>
    </submittedName>
</protein>